<evidence type="ECO:0000313" key="6">
    <source>
        <dbReference type="Proteomes" id="UP000694620"/>
    </source>
</evidence>
<feature type="transmembrane region" description="Helical" evidence="3">
    <location>
        <begin position="311"/>
        <end position="336"/>
    </location>
</feature>
<dbReference type="SMART" id="SM00241">
    <property type="entry name" value="ZP"/>
    <property type="match status" value="1"/>
</dbReference>
<keyword evidence="6" id="KW-1185">Reference proteome</keyword>
<evidence type="ECO:0000256" key="2">
    <source>
        <dbReference type="ARBA" id="ARBA00023157"/>
    </source>
</evidence>
<keyword evidence="3" id="KW-0472">Membrane</keyword>
<evidence type="ECO:0000256" key="3">
    <source>
        <dbReference type="SAM" id="Phobius"/>
    </source>
</evidence>
<dbReference type="InterPro" id="IPR055355">
    <property type="entry name" value="ZP-C"/>
</dbReference>
<sequence length="357" mass="40726">MEDDGNCTCLGGFTGDKCHDLIMKVICDTSFMKVMVIKEFFQHHDVSLHSLSLNNPSCLLYEEKQWHVRYYAAILTGTNYTSCGGTDPENNGTHVTFSNKVISRYDQMGEKIIRDSHLEVIFKCVYQLQQLVSLKFPIHPSVREAILRVNHQEVLIVMEAFKDHTYKEMYSKSLSLKLRERVNIQIRMVNVDAFLMLTVLDCWATQTMNYKGLNHTLILHGCPEDSTTKFDSKNGAHVYFRFNFAMFRFVPHPHELYLHCKVQLCLKDDTIDCIPNCDRSKRQPRDIKAEAEGMLTYGPIRIEASEERSSLLLSAALPVIASVLVAGFLLVLIAIAKATIKRESRLAANAKYFRSGS</sequence>
<dbReference type="PANTHER" id="PTHR14002:SF53">
    <property type="entry name" value="UROMODULIN"/>
    <property type="match status" value="1"/>
</dbReference>
<feature type="domain" description="ZP" evidence="4">
    <location>
        <begin position="26"/>
        <end position="284"/>
    </location>
</feature>
<dbReference type="RefSeq" id="XP_051788093.1">
    <property type="nucleotide sequence ID" value="XM_051932133.1"/>
</dbReference>
<name>A0A8C4RXN0_ERPCA</name>
<evidence type="ECO:0000256" key="1">
    <source>
        <dbReference type="ARBA" id="ARBA00022729"/>
    </source>
</evidence>
<dbReference type="InterPro" id="IPR001507">
    <property type="entry name" value="ZP_dom"/>
</dbReference>
<reference evidence="5" key="1">
    <citation type="submission" date="2021-06" db="EMBL/GenBank/DDBJ databases">
        <authorList>
            <consortium name="Wellcome Sanger Institute Data Sharing"/>
        </authorList>
    </citation>
    <scope>NUCLEOTIDE SEQUENCE [LARGE SCALE GENOMIC DNA]</scope>
</reference>
<evidence type="ECO:0000313" key="5">
    <source>
        <dbReference type="Ensembl" id="ENSECRP00000008339.1"/>
    </source>
</evidence>
<dbReference type="Gene3D" id="2.60.40.3210">
    <property type="entry name" value="Zona pellucida, ZP-N domain"/>
    <property type="match status" value="1"/>
</dbReference>
<keyword evidence="3" id="KW-1133">Transmembrane helix</keyword>
<accession>A0A8C4RXN0</accession>
<dbReference type="InterPro" id="IPR055356">
    <property type="entry name" value="ZP-N"/>
</dbReference>
<dbReference type="AlphaFoldDB" id="A0A8C4RXN0"/>
<dbReference type="Ensembl" id="ENSECRT00000008475.1">
    <property type="protein sequence ID" value="ENSECRP00000008339.1"/>
    <property type="gene ID" value="ENSECRG00000005577.1"/>
</dbReference>
<dbReference type="Gene3D" id="2.60.40.4100">
    <property type="entry name" value="Zona pellucida, ZP-C domain"/>
    <property type="match status" value="1"/>
</dbReference>
<dbReference type="Proteomes" id="UP000694620">
    <property type="component" value="Chromosome 9"/>
</dbReference>
<keyword evidence="1" id="KW-0732">Signal</keyword>
<proteinExistence type="predicted"/>
<dbReference type="GeneTree" id="ENSGT00940000167365"/>
<organism evidence="5 6">
    <name type="scientific">Erpetoichthys calabaricus</name>
    <name type="common">Rope fish</name>
    <name type="synonym">Calamoichthys calabaricus</name>
    <dbReference type="NCBI Taxonomy" id="27687"/>
    <lineage>
        <taxon>Eukaryota</taxon>
        <taxon>Metazoa</taxon>
        <taxon>Chordata</taxon>
        <taxon>Craniata</taxon>
        <taxon>Vertebrata</taxon>
        <taxon>Euteleostomi</taxon>
        <taxon>Actinopterygii</taxon>
        <taxon>Polypteriformes</taxon>
        <taxon>Polypteridae</taxon>
        <taxon>Erpetoichthys</taxon>
    </lineage>
</organism>
<keyword evidence="3" id="KW-0812">Transmembrane</keyword>
<dbReference type="PROSITE" id="PS51034">
    <property type="entry name" value="ZP_2"/>
    <property type="match status" value="1"/>
</dbReference>
<dbReference type="Pfam" id="PF23344">
    <property type="entry name" value="ZP-N"/>
    <property type="match status" value="1"/>
</dbReference>
<dbReference type="InterPro" id="IPR000742">
    <property type="entry name" value="EGF"/>
</dbReference>
<gene>
    <name evidence="5" type="primary">zpd</name>
</gene>
<dbReference type="GeneID" id="114657163"/>
<keyword evidence="2" id="KW-1015">Disulfide bond</keyword>
<evidence type="ECO:0000259" key="4">
    <source>
        <dbReference type="PROSITE" id="PS51034"/>
    </source>
</evidence>
<dbReference type="InterPro" id="IPR042235">
    <property type="entry name" value="ZP-C_dom"/>
</dbReference>
<dbReference type="PROSITE" id="PS00022">
    <property type="entry name" value="EGF_1"/>
    <property type="match status" value="1"/>
</dbReference>
<dbReference type="PANTHER" id="PTHR14002">
    <property type="entry name" value="ENDOGLIN/TGF-BETA RECEPTOR TYPE III"/>
    <property type="match status" value="1"/>
</dbReference>
<reference evidence="5" key="3">
    <citation type="submission" date="2025-09" db="UniProtKB">
        <authorList>
            <consortium name="Ensembl"/>
        </authorList>
    </citation>
    <scope>IDENTIFICATION</scope>
</reference>
<protein>
    <submittedName>
        <fullName evidence="5">Zona pellucida glycoprotein d</fullName>
    </submittedName>
</protein>
<reference evidence="5" key="2">
    <citation type="submission" date="2025-08" db="UniProtKB">
        <authorList>
            <consortium name="Ensembl"/>
        </authorList>
    </citation>
    <scope>IDENTIFICATION</scope>
</reference>
<dbReference type="Pfam" id="PF00100">
    <property type="entry name" value="Zona_pellucida"/>
    <property type="match status" value="1"/>
</dbReference>
<dbReference type="PROSITE" id="PS01186">
    <property type="entry name" value="EGF_2"/>
    <property type="match status" value="1"/>
</dbReference>